<dbReference type="PROSITE" id="PS50199">
    <property type="entry name" value="ZF_RANBP2_2"/>
    <property type="match status" value="1"/>
</dbReference>
<dbReference type="SMART" id="SM00547">
    <property type="entry name" value="ZnF_RBZ"/>
    <property type="match status" value="1"/>
</dbReference>
<dbReference type="PANTHER" id="PTHR46253:SF1">
    <property type="entry name" value="TAB2"/>
    <property type="match status" value="1"/>
</dbReference>
<dbReference type="SUPFAM" id="SSF90209">
    <property type="entry name" value="Ran binding protein zinc finger-like"/>
    <property type="match status" value="1"/>
</dbReference>
<dbReference type="Proteomes" id="UP000728032">
    <property type="component" value="Unassembled WGS sequence"/>
</dbReference>
<evidence type="ECO:0000256" key="3">
    <source>
        <dbReference type="ARBA" id="ARBA00022833"/>
    </source>
</evidence>
<evidence type="ECO:0000256" key="4">
    <source>
        <dbReference type="PROSITE-ProRule" id="PRU00322"/>
    </source>
</evidence>
<evidence type="ECO:0000256" key="1">
    <source>
        <dbReference type="ARBA" id="ARBA00022723"/>
    </source>
</evidence>
<dbReference type="EMBL" id="OC940437">
    <property type="protein sequence ID" value="CAD7661934.1"/>
    <property type="molecule type" value="Genomic_DNA"/>
</dbReference>
<dbReference type="InterPro" id="IPR001876">
    <property type="entry name" value="Znf_RanBP2"/>
</dbReference>
<evidence type="ECO:0000259" key="6">
    <source>
        <dbReference type="PROSITE" id="PS50199"/>
    </source>
</evidence>
<keyword evidence="3" id="KW-0862">Zinc</keyword>
<accession>A0A7R9MKI3</accession>
<evidence type="ECO:0000313" key="8">
    <source>
        <dbReference type="Proteomes" id="UP000728032"/>
    </source>
</evidence>
<feature type="compositionally biased region" description="Pro residues" evidence="5">
    <location>
        <begin position="238"/>
        <end position="247"/>
    </location>
</feature>
<feature type="region of interest" description="Disordered" evidence="5">
    <location>
        <begin position="226"/>
        <end position="289"/>
    </location>
</feature>
<dbReference type="GO" id="GO:0008270">
    <property type="term" value="F:zinc ion binding"/>
    <property type="evidence" value="ECO:0007669"/>
    <property type="project" value="UniProtKB-KW"/>
</dbReference>
<name>A0A7R9MKI3_9ACAR</name>
<dbReference type="Gene3D" id="2.30.30.380">
    <property type="entry name" value="Zn-finger domain of Sec23/24"/>
    <property type="match status" value="1"/>
</dbReference>
<evidence type="ECO:0000313" key="7">
    <source>
        <dbReference type="EMBL" id="CAD7661934.1"/>
    </source>
</evidence>
<evidence type="ECO:0000256" key="2">
    <source>
        <dbReference type="ARBA" id="ARBA00022771"/>
    </source>
</evidence>
<reference evidence="7" key="1">
    <citation type="submission" date="2020-11" db="EMBL/GenBank/DDBJ databases">
        <authorList>
            <person name="Tran Van P."/>
        </authorList>
    </citation>
    <scope>NUCLEOTIDE SEQUENCE</scope>
</reference>
<feature type="compositionally biased region" description="Polar residues" evidence="5">
    <location>
        <begin position="249"/>
        <end position="262"/>
    </location>
</feature>
<sequence length="317" mass="34884">MASNMNHNMNVSPHQTMSTYQHLMSRSQELNYVEALKTHQMTRLEHIRNETTKLRIHLQTLHKEVSTLETQRRQSTADGAEWAKQVSQLREDNRALRIECHCLSMEVDLYASGGMPLGVTDDRFFNNVPPGPYGPPAPRPPFPTANRPAPRLPAAAGAAVANTQLPYPVQPIRPAQPPTYEESVYFPPPPLRFGTGSSAATDILRQVPPAPRPVWLSPTIQQSPMPSMASLLPHNHPTTPPQLPPRPNSASPRTPNMSMQSNPMVGAVAAVPPLPPGAGDGPRNNSDEGQGWVCQKCTVENHPALNYCEVCEMPRHL</sequence>
<organism evidence="7">
    <name type="scientific">Oppiella nova</name>
    <dbReference type="NCBI Taxonomy" id="334625"/>
    <lineage>
        <taxon>Eukaryota</taxon>
        <taxon>Metazoa</taxon>
        <taxon>Ecdysozoa</taxon>
        <taxon>Arthropoda</taxon>
        <taxon>Chelicerata</taxon>
        <taxon>Arachnida</taxon>
        <taxon>Acari</taxon>
        <taxon>Acariformes</taxon>
        <taxon>Sarcoptiformes</taxon>
        <taxon>Oribatida</taxon>
        <taxon>Brachypylina</taxon>
        <taxon>Oppioidea</taxon>
        <taxon>Oppiidae</taxon>
        <taxon>Oppiella</taxon>
    </lineage>
</organism>
<dbReference type="EMBL" id="CAJPVJ010025612">
    <property type="protein sequence ID" value="CAG2179070.1"/>
    <property type="molecule type" value="Genomic_DNA"/>
</dbReference>
<dbReference type="AlphaFoldDB" id="A0A7R9MKI3"/>
<evidence type="ECO:0000256" key="5">
    <source>
        <dbReference type="SAM" id="MobiDB-lite"/>
    </source>
</evidence>
<proteinExistence type="predicted"/>
<keyword evidence="1" id="KW-0479">Metal-binding</keyword>
<feature type="domain" description="RanBP2-type" evidence="6">
    <location>
        <begin position="287"/>
        <end position="317"/>
    </location>
</feature>
<gene>
    <name evidence="7" type="ORF">ONB1V03_LOCUS18494</name>
</gene>
<keyword evidence="8" id="KW-1185">Reference proteome</keyword>
<dbReference type="OrthoDB" id="6514163at2759"/>
<keyword evidence="2 4" id="KW-0863">Zinc-finger</keyword>
<dbReference type="PROSITE" id="PS01358">
    <property type="entry name" value="ZF_RANBP2_1"/>
    <property type="match status" value="1"/>
</dbReference>
<dbReference type="InterPro" id="IPR036443">
    <property type="entry name" value="Znf_RanBP2_sf"/>
</dbReference>
<dbReference type="PANTHER" id="PTHR46253">
    <property type="entry name" value="TGF-BETA-ACTIVATED KINASE 1 AND MAP3K7-BINDING PROTEIN TAB"/>
    <property type="match status" value="1"/>
</dbReference>
<protein>
    <recommendedName>
        <fullName evidence="6">RanBP2-type domain-containing protein</fullName>
    </recommendedName>
</protein>